<reference evidence="2" key="1">
    <citation type="journal article" date="2020" name="Nature">
        <title>Giant virus diversity and host interactions through global metagenomics.</title>
        <authorList>
            <person name="Schulz F."/>
            <person name="Roux S."/>
            <person name="Paez-Espino D."/>
            <person name="Jungbluth S."/>
            <person name="Walsh D.A."/>
            <person name="Denef V.J."/>
            <person name="McMahon K.D."/>
            <person name="Konstantinidis K.T."/>
            <person name="Eloe-Fadrosh E.A."/>
            <person name="Kyrpides N.C."/>
            <person name="Woyke T."/>
        </authorList>
    </citation>
    <scope>NUCLEOTIDE SEQUENCE</scope>
    <source>
        <strain evidence="2">GVMAG-M-3300023174-75</strain>
    </source>
</reference>
<dbReference type="InterPro" id="IPR013320">
    <property type="entry name" value="ConA-like_dom_sf"/>
</dbReference>
<keyword evidence="1" id="KW-0812">Transmembrane</keyword>
<organism evidence="2">
    <name type="scientific">viral metagenome</name>
    <dbReference type="NCBI Taxonomy" id="1070528"/>
    <lineage>
        <taxon>unclassified sequences</taxon>
        <taxon>metagenomes</taxon>
        <taxon>organismal metagenomes</taxon>
    </lineage>
</organism>
<dbReference type="SUPFAM" id="SSF49899">
    <property type="entry name" value="Concanavalin A-like lectins/glucanases"/>
    <property type="match status" value="1"/>
</dbReference>
<dbReference type="Gene3D" id="2.60.120.200">
    <property type="match status" value="1"/>
</dbReference>
<dbReference type="EMBL" id="MN739684">
    <property type="protein sequence ID" value="QHT21019.1"/>
    <property type="molecule type" value="Genomic_DNA"/>
</dbReference>
<proteinExistence type="predicted"/>
<dbReference type="Pfam" id="PF13385">
    <property type="entry name" value="Laminin_G_3"/>
    <property type="match status" value="1"/>
</dbReference>
<feature type="transmembrane region" description="Helical" evidence="1">
    <location>
        <begin position="270"/>
        <end position="296"/>
    </location>
</feature>
<feature type="transmembrane region" description="Helical" evidence="1">
    <location>
        <begin position="52"/>
        <end position="71"/>
    </location>
</feature>
<protein>
    <submittedName>
        <fullName evidence="2">Uncharacterized protein</fullName>
    </submittedName>
</protein>
<accession>A0A6C0DY87</accession>
<feature type="transmembrane region" description="Helical" evidence="1">
    <location>
        <begin position="162"/>
        <end position="183"/>
    </location>
</feature>
<name>A0A6C0DY87_9ZZZZ</name>
<feature type="transmembrane region" description="Helical" evidence="1">
    <location>
        <begin position="195"/>
        <end position="216"/>
    </location>
</feature>
<feature type="transmembrane region" description="Helical" evidence="1">
    <location>
        <begin position="236"/>
        <end position="258"/>
    </location>
</feature>
<feature type="transmembrane region" description="Helical" evidence="1">
    <location>
        <begin position="87"/>
        <end position="106"/>
    </location>
</feature>
<evidence type="ECO:0000256" key="1">
    <source>
        <dbReference type="SAM" id="Phobius"/>
    </source>
</evidence>
<sequence length="576" mass="66644">MAKQIANAFTMVNTFSNNTVNSLQNSLNIFTDVIINGIKLKKKDSGNYHYKYYKYINIVLILLIFGLLYYLNSYLNLFGVKNTQYEILGTLVLFTFASFYFLFLVFRNNKNNIIEEKDRLTTSEALQEALQDKHLSSGEYTKDFNIDSQAVKNTYLKPLGIMFMYLSILFFILISVGFLLNYILYSQKNSNAFSITQSIIVIIISIVVLAIFAVFFSIKPTTNENACESEKEGVIIYNYLCIIKRVIFFIPCLLILLVDEINEDIKLTPSSIYLLLFMLLLLITLLFLLPFLFNYFETLNKSKLLKGNDPYYLNELRVIGIYQNLNKNVNSIIDIPIPKIEASSSLIKNPIDAILNKLDMNKNENTIFKTLDLTQIDKESKDVTKQTKDNISDTKGYTFKLLKNDYNGIYNMKTSFFDPPTSVNKFPYNYSYSISFYIYINPQPENTSYAYTKDTEIFNYAYKPVIYYNGKSQSIIVRSRTLNNKGDQLDTIYEGKNIKHQKWVFFVINYENNIIDVFIDGKLVGSKKDVTPYFKGDKVTIGEKDGINGSIKEIFYYDTIKTPQTVELLYNLTNNK</sequence>
<keyword evidence="1" id="KW-1133">Transmembrane helix</keyword>
<evidence type="ECO:0000313" key="2">
    <source>
        <dbReference type="EMBL" id="QHT21019.1"/>
    </source>
</evidence>
<dbReference type="AlphaFoldDB" id="A0A6C0DY87"/>
<keyword evidence="1" id="KW-0472">Membrane</keyword>